<evidence type="ECO:0000313" key="2">
    <source>
        <dbReference type="EMBL" id="RNA17931.1"/>
    </source>
</evidence>
<feature type="transmembrane region" description="Helical" evidence="1">
    <location>
        <begin position="116"/>
        <end position="140"/>
    </location>
</feature>
<keyword evidence="1" id="KW-0472">Membrane</keyword>
<keyword evidence="1" id="KW-0812">Transmembrane</keyword>
<dbReference type="AlphaFoldDB" id="A0A3M7R3I0"/>
<accession>A0A3M7R3I0</accession>
<keyword evidence="1" id="KW-1133">Transmembrane helix</keyword>
<reference evidence="2 3" key="1">
    <citation type="journal article" date="2018" name="Sci. Rep.">
        <title>Genomic signatures of local adaptation to the degree of environmental predictability in rotifers.</title>
        <authorList>
            <person name="Franch-Gras L."/>
            <person name="Hahn C."/>
            <person name="Garcia-Roger E.M."/>
            <person name="Carmona M.J."/>
            <person name="Serra M."/>
            <person name="Gomez A."/>
        </authorList>
    </citation>
    <scope>NUCLEOTIDE SEQUENCE [LARGE SCALE GENOMIC DNA]</scope>
    <source>
        <strain evidence="2">HYR1</strain>
    </source>
</reference>
<dbReference type="EMBL" id="REGN01004340">
    <property type="protein sequence ID" value="RNA17931.1"/>
    <property type="molecule type" value="Genomic_DNA"/>
</dbReference>
<evidence type="ECO:0000313" key="3">
    <source>
        <dbReference type="Proteomes" id="UP000276133"/>
    </source>
</evidence>
<organism evidence="2 3">
    <name type="scientific">Brachionus plicatilis</name>
    <name type="common">Marine rotifer</name>
    <name type="synonym">Brachionus muelleri</name>
    <dbReference type="NCBI Taxonomy" id="10195"/>
    <lineage>
        <taxon>Eukaryota</taxon>
        <taxon>Metazoa</taxon>
        <taxon>Spiralia</taxon>
        <taxon>Gnathifera</taxon>
        <taxon>Rotifera</taxon>
        <taxon>Eurotatoria</taxon>
        <taxon>Monogononta</taxon>
        <taxon>Pseudotrocha</taxon>
        <taxon>Ploima</taxon>
        <taxon>Brachionidae</taxon>
        <taxon>Brachionus</taxon>
    </lineage>
</organism>
<protein>
    <submittedName>
        <fullName evidence="2">Uncharacterized protein</fullName>
    </submittedName>
</protein>
<sequence length="143" mass="16223">MSSLSLSVSSTLLAADLQVPRAFLYSFSIESNLSIKSSPTFPIIIFRKKNLLRADYLNLATTRSFKCTFVWGQFAVDFLALPPDLIRDNSFHCTRIEKKLHWFIIRKKHLPIMISFIIPLLITAFVIVRGGEVGVVGFLFSIQ</sequence>
<dbReference type="Proteomes" id="UP000276133">
    <property type="component" value="Unassembled WGS sequence"/>
</dbReference>
<keyword evidence="3" id="KW-1185">Reference proteome</keyword>
<proteinExistence type="predicted"/>
<gene>
    <name evidence="2" type="ORF">BpHYR1_031040</name>
</gene>
<evidence type="ECO:0000256" key="1">
    <source>
        <dbReference type="SAM" id="Phobius"/>
    </source>
</evidence>
<name>A0A3M7R3I0_BRAPC</name>
<comment type="caution">
    <text evidence="2">The sequence shown here is derived from an EMBL/GenBank/DDBJ whole genome shotgun (WGS) entry which is preliminary data.</text>
</comment>